<dbReference type="EMBL" id="UYYA01004578">
    <property type="protein sequence ID" value="VDM62521.1"/>
    <property type="molecule type" value="Genomic_DNA"/>
</dbReference>
<protein>
    <submittedName>
        <fullName evidence="6">Tyrosinase_Cu-bd domain-containing protein</fullName>
    </submittedName>
</protein>
<accession>A0A0R3PXD4</accession>
<dbReference type="PANTHER" id="PTHR11474:SF21">
    <property type="entry name" value="SHKT DOMAIN-CONTAINING PROTEIN"/>
    <property type="match status" value="1"/>
</dbReference>
<dbReference type="PRINTS" id="PR00092">
    <property type="entry name" value="TYROSINASE"/>
</dbReference>
<keyword evidence="2" id="KW-0732">Signal</keyword>
<dbReference type="Gene3D" id="1.10.1280.10">
    <property type="entry name" value="Di-copper center containing domain from catechol oxidase"/>
    <property type="match status" value="1"/>
</dbReference>
<dbReference type="SUPFAM" id="SSF48056">
    <property type="entry name" value="Di-copper centre-containing domain"/>
    <property type="match status" value="1"/>
</dbReference>
<proteinExistence type="predicted"/>
<feature type="signal peptide" evidence="2">
    <location>
        <begin position="1"/>
        <end position="23"/>
    </location>
</feature>
<evidence type="ECO:0000313" key="5">
    <source>
        <dbReference type="Proteomes" id="UP000267027"/>
    </source>
</evidence>
<dbReference type="OrthoDB" id="6132182at2759"/>
<dbReference type="Proteomes" id="UP000267027">
    <property type="component" value="Unassembled WGS sequence"/>
</dbReference>
<evidence type="ECO:0000259" key="3">
    <source>
        <dbReference type="PROSITE" id="PS00498"/>
    </source>
</evidence>
<dbReference type="Pfam" id="PF00264">
    <property type="entry name" value="Tyrosinase"/>
    <property type="match status" value="1"/>
</dbReference>
<sequence length="359" mass="40570">MFGVFELCSIGMLLIISSRTTNAQANCTSAPTEAIQIMCQEITQWAMISRNVPSKTRTHEESPIPTGLFGQQSVGPAARNAYECMDIACSNCVLASGRRLRRATRKEYRVLTDDERQRYHAAMWTIKRNGDYDALSRIHSQFFTSPGAHSGPAFLPWHRELIKRLEIALRRVDPSVALPYWDSTLDERLPNPRDSSLWSDELMGTHGADGAVRTGAFRNWLAVDGRRVFKRSIGRVGNLMTDREIATVVGTSDYRQVLASTAPQRGCRYPANWAALEYVHGDMLVTTSSTNDPLFFNHHSMIDLIWEMWRVSRQTRTQREKQYPSDNSLCNSRAHFANTIMAPFSPMVNLDGLSNQYTG</sequence>
<dbReference type="PANTHER" id="PTHR11474">
    <property type="entry name" value="TYROSINASE FAMILY MEMBER"/>
    <property type="match status" value="1"/>
</dbReference>
<dbReference type="STRING" id="334426.A0A0R3PXD4"/>
<dbReference type="WBParaSite" id="ACOC_0001093501-mRNA-1">
    <property type="protein sequence ID" value="ACOC_0001093501-mRNA-1"/>
    <property type="gene ID" value="ACOC_0001093501"/>
</dbReference>
<organism evidence="6">
    <name type="scientific">Angiostrongylus costaricensis</name>
    <name type="common">Nematode worm</name>
    <dbReference type="NCBI Taxonomy" id="334426"/>
    <lineage>
        <taxon>Eukaryota</taxon>
        <taxon>Metazoa</taxon>
        <taxon>Ecdysozoa</taxon>
        <taxon>Nematoda</taxon>
        <taxon>Chromadorea</taxon>
        <taxon>Rhabditida</taxon>
        <taxon>Rhabditina</taxon>
        <taxon>Rhabditomorpha</taxon>
        <taxon>Strongyloidea</taxon>
        <taxon>Metastrongylidae</taxon>
        <taxon>Angiostrongylus</taxon>
    </lineage>
</organism>
<dbReference type="InterPro" id="IPR008922">
    <property type="entry name" value="Di-copper_centre_dom_sf"/>
</dbReference>
<dbReference type="GO" id="GO:0016491">
    <property type="term" value="F:oxidoreductase activity"/>
    <property type="evidence" value="ECO:0007669"/>
    <property type="project" value="InterPro"/>
</dbReference>
<evidence type="ECO:0000256" key="1">
    <source>
        <dbReference type="ARBA" id="ARBA00022723"/>
    </source>
</evidence>
<keyword evidence="1" id="KW-0479">Metal-binding</keyword>
<dbReference type="AlphaFoldDB" id="A0A0R3PXD4"/>
<gene>
    <name evidence="4" type="ORF">ACOC_LOCUS10936</name>
</gene>
<feature type="chain" id="PRO_5043130373" evidence="2">
    <location>
        <begin position="24"/>
        <end position="359"/>
    </location>
</feature>
<reference evidence="6" key="1">
    <citation type="submission" date="2017-02" db="UniProtKB">
        <authorList>
            <consortium name="WormBaseParasite"/>
        </authorList>
    </citation>
    <scope>IDENTIFICATION</scope>
</reference>
<evidence type="ECO:0000313" key="6">
    <source>
        <dbReference type="WBParaSite" id="ACOC_0001093501-mRNA-1"/>
    </source>
</evidence>
<dbReference type="OMA" id="NHHSMID"/>
<evidence type="ECO:0000256" key="2">
    <source>
        <dbReference type="SAM" id="SignalP"/>
    </source>
</evidence>
<dbReference type="InterPro" id="IPR002227">
    <property type="entry name" value="Tyrosinase_Cu-bd"/>
</dbReference>
<dbReference type="PROSITE" id="PS00498">
    <property type="entry name" value="TYROSINASE_2"/>
    <property type="match status" value="1"/>
</dbReference>
<keyword evidence="5" id="KW-1185">Reference proteome</keyword>
<feature type="domain" description="Tyrosinase copper-binding" evidence="3">
    <location>
        <begin position="292"/>
        <end position="303"/>
    </location>
</feature>
<name>A0A0R3PXD4_ANGCS</name>
<dbReference type="InterPro" id="IPR050316">
    <property type="entry name" value="Tyrosinase/Hemocyanin"/>
</dbReference>
<dbReference type="GO" id="GO:0046872">
    <property type="term" value="F:metal ion binding"/>
    <property type="evidence" value="ECO:0007669"/>
    <property type="project" value="UniProtKB-KW"/>
</dbReference>
<evidence type="ECO:0000313" key="4">
    <source>
        <dbReference type="EMBL" id="VDM62521.1"/>
    </source>
</evidence>
<reference evidence="4 5" key="2">
    <citation type="submission" date="2018-11" db="EMBL/GenBank/DDBJ databases">
        <authorList>
            <consortium name="Pathogen Informatics"/>
        </authorList>
    </citation>
    <scope>NUCLEOTIDE SEQUENCE [LARGE SCALE GENOMIC DNA]</scope>
    <source>
        <strain evidence="4 5">Costa Rica</strain>
    </source>
</reference>